<evidence type="ECO:0000313" key="9">
    <source>
        <dbReference type="EMBL" id="QAB17179.1"/>
    </source>
</evidence>
<feature type="region of interest" description="Disordered" evidence="7">
    <location>
        <begin position="223"/>
        <end position="261"/>
    </location>
</feature>
<keyword evidence="2 6" id="KW-0813">Transport</keyword>
<dbReference type="InterPro" id="IPR051204">
    <property type="entry name" value="ABC_transp_perm/SBD"/>
</dbReference>
<dbReference type="Proteomes" id="UP000285768">
    <property type="component" value="Chromosome"/>
</dbReference>
<feature type="transmembrane region" description="Helical" evidence="6">
    <location>
        <begin position="80"/>
        <end position="106"/>
    </location>
</feature>
<keyword evidence="5 6" id="KW-0472">Membrane</keyword>
<feature type="domain" description="ABC transmembrane type-1" evidence="8">
    <location>
        <begin position="32"/>
        <end position="211"/>
    </location>
</feature>
<dbReference type="InterPro" id="IPR000515">
    <property type="entry name" value="MetI-like"/>
</dbReference>
<evidence type="ECO:0000256" key="2">
    <source>
        <dbReference type="ARBA" id="ARBA00022448"/>
    </source>
</evidence>
<keyword evidence="4 6" id="KW-1133">Transmembrane helix</keyword>
<dbReference type="RefSeq" id="WP_128386420.1">
    <property type="nucleotide sequence ID" value="NZ_CP035037.1"/>
</dbReference>
<comment type="subcellular location">
    <subcellularLocation>
        <location evidence="6">Cell membrane</location>
        <topology evidence="6">Multi-pass membrane protein</topology>
    </subcellularLocation>
    <subcellularLocation>
        <location evidence="1">Membrane</location>
        <topology evidence="1">Multi-pass membrane protein</topology>
    </subcellularLocation>
</comment>
<dbReference type="PANTHER" id="PTHR30177">
    <property type="entry name" value="GLYCINE BETAINE/L-PROLINE TRANSPORT SYSTEM PERMEASE PROTEIN PROW"/>
    <property type="match status" value="1"/>
</dbReference>
<evidence type="ECO:0000256" key="6">
    <source>
        <dbReference type="RuleBase" id="RU363032"/>
    </source>
</evidence>
<organism evidence="9 10">
    <name type="scientific">Leucobacter muris</name>
    <dbReference type="NCBI Taxonomy" id="1935379"/>
    <lineage>
        <taxon>Bacteria</taxon>
        <taxon>Bacillati</taxon>
        <taxon>Actinomycetota</taxon>
        <taxon>Actinomycetes</taxon>
        <taxon>Micrococcales</taxon>
        <taxon>Microbacteriaceae</taxon>
        <taxon>Leucobacter</taxon>
    </lineage>
</organism>
<evidence type="ECO:0000313" key="10">
    <source>
        <dbReference type="Proteomes" id="UP000285768"/>
    </source>
</evidence>
<gene>
    <name evidence="9" type="ORF">Leucomu_03920</name>
</gene>
<dbReference type="Pfam" id="PF00528">
    <property type="entry name" value="BPD_transp_1"/>
    <property type="match status" value="1"/>
</dbReference>
<feature type="transmembrane region" description="Helical" evidence="6">
    <location>
        <begin position="190"/>
        <end position="214"/>
    </location>
</feature>
<evidence type="ECO:0000256" key="7">
    <source>
        <dbReference type="SAM" id="MobiDB-lite"/>
    </source>
</evidence>
<keyword evidence="10" id="KW-1185">Reference proteome</keyword>
<evidence type="ECO:0000256" key="5">
    <source>
        <dbReference type="ARBA" id="ARBA00023136"/>
    </source>
</evidence>
<name>A0ABX5QDP2_9MICO</name>
<keyword evidence="3 6" id="KW-0812">Transmembrane</keyword>
<evidence type="ECO:0000256" key="3">
    <source>
        <dbReference type="ARBA" id="ARBA00022692"/>
    </source>
</evidence>
<evidence type="ECO:0000256" key="1">
    <source>
        <dbReference type="ARBA" id="ARBA00004141"/>
    </source>
</evidence>
<comment type="similarity">
    <text evidence="6">Belongs to the binding-protein-dependent transport system permease family.</text>
</comment>
<evidence type="ECO:0000256" key="4">
    <source>
        <dbReference type="ARBA" id="ARBA00022989"/>
    </source>
</evidence>
<reference evidence="9 10" key="1">
    <citation type="submission" date="2019-01" db="EMBL/GenBank/DDBJ databases">
        <title>Leucobacter muris sp. nov. isolated from the nose of a laboratory mouse.</title>
        <authorList>
            <person name="Benga L."/>
            <person name="Sproeer C."/>
            <person name="Schumann P."/>
            <person name="Verbarg S."/>
            <person name="Bunk B."/>
            <person name="Engelhardt E."/>
            <person name="Benten P.M."/>
            <person name="Sager M."/>
        </authorList>
    </citation>
    <scope>NUCLEOTIDE SEQUENCE [LARGE SCALE GENOMIC DNA]</scope>
    <source>
        <strain evidence="9 10">DSM 101948</strain>
    </source>
</reference>
<sequence>MTPAALGLFGEALAWLVDPAHWSGAGGIPNRALQHLGVTALALVIAAAVALPAGVLIGHTRRGSGLVGGLTGAARALPTLGLLTLFGLAFGIGLTAPLLALVVLAVPSLLAGAYAGVQAIDAAVPAAAKAVGFSPAQVILRVELPLSLPVMVGGIRAATLQVVSTATLAAYTADIGLGRYLFAGLKSRDYAQMLAGALLVVVITLLLELLLAACQRVATARFGRPGSRAPRSRAQRSRTADGEPAAPTPATSTIHREEARS</sequence>
<dbReference type="SUPFAM" id="SSF161098">
    <property type="entry name" value="MetI-like"/>
    <property type="match status" value="1"/>
</dbReference>
<dbReference type="PANTHER" id="PTHR30177:SF33">
    <property type="entry name" value="POSSIBLE OSMOPROTECTANT (GLYCINE BETAINE_CARNITINE_CHOLINE_L-PROLINE) TRANSPORT INTEGRAL MEMBRANE PROTEIN ABC TRANSPORTER PROZ"/>
    <property type="match status" value="1"/>
</dbReference>
<dbReference type="EMBL" id="CP035037">
    <property type="protein sequence ID" value="QAB17179.1"/>
    <property type="molecule type" value="Genomic_DNA"/>
</dbReference>
<proteinExistence type="inferred from homology"/>
<protein>
    <submittedName>
        <fullName evidence="9">ABC transporter permease subunit</fullName>
    </submittedName>
</protein>
<feature type="transmembrane region" description="Helical" evidence="6">
    <location>
        <begin position="38"/>
        <end position="59"/>
    </location>
</feature>
<dbReference type="PROSITE" id="PS50928">
    <property type="entry name" value="ABC_TM1"/>
    <property type="match status" value="1"/>
</dbReference>
<evidence type="ECO:0000259" key="8">
    <source>
        <dbReference type="PROSITE" id="PS50928"/>
    </source>
</evidence>
<accession>A0ABX5QDP2</accession>
<dbReference type="Gene3D" id="1.10.3720.10">
    <property type="entry name" value="MetI-like"/>
    <property type="match status" value="1"/>
</dbReference>
<dbReference type="InterPro" id="IPR035906">
    <property type="entry name" value="MetI-like_sf"/>
</dbReference>